<dbReference type="EMBL" id="JAFBMS010000001">
    <property type="protein sequence ID" value="KAG9355202.1"/>
    <property type="molecule type" value="Genomic_DNA"/>
</dbReference>
<gene>
    <name evidence="1" type="ORF">JZ751_000040</name>
</gene>
<accession>A0A8T2PUP8</accession>
<sequence length="130" mass="14192">MLNEELAPKCASVDSPLPPPPCMAPAQCLSRQPLTGHLCTLTPPSPRPPARRFVGSRWQLCPVIRVINASHWPVKRKPGQVCHNGLSEEAFDIRVPNPSRPINTRRYSLGNQTQAENSSSPRGAVILTAV</sequence>
<proteinExistence type="predicted"/>
<dbReference type="AlphaFoldDB" id="A0A8T2PUP8"/>
<protein>
    <submittedName>
        <fullName evidence="1">Uncharacterized protein</fullName>
    </submittedName>
</protein>
<organism evidence="1 2">
    <name type="scientific">Albula glossodonta</name>
    <name type="common">roundjaw bonefish</name>
    <dbReference type="NCBI Taxonomy" id="121402"/>
    <lineage>
        <taxon>Eukaryota</taxon>
        <taxon>Metazoa</taxon>
        <taxon>Chordata</taxon>
        <taxon>Craniata</taxon>
        <taxon>Vertebrata</taxon>
        <taxon>Euteleostomi</taxon>
        <taxon>Actinopterygii</taxon>
        <taxon>Neopterygii</taxon>
        <taxon>Teleostei</taxon>
        <taxon>Albuliformes</taxon>
        <taxon>Albulidae</taxon>
        <taxon>Albula</taxon>
    </lineage>
</organism>
<comment type="caution">
    <text evidence="1">The sequence shown here is derived from an EMBL/GenBank/DDBJ whole genome shotgun (WGS) entry which is preliminary data.</text>
</comment>
<dbReference type="Proteomes" id="UP000824540">
    <property type="component" value="Unassembled WGS sequence"/>
</dbReference>
<reference evidence="1" key="1">
    <citation type="thesis" date="2021" institute="BYU ScholarsArchive" country="Provo, UT, USA">
        <title>Applications of and Algorithms for Genome Assembly and Genomic Analyses with an Emphasis on Marine Teleosts.</title>
        <authorList>
            <person name="Pickett B.D."/>
        </authorList>
    </citation>
    <scope>NUCLEOTIDE SEQUENCE</scope>
    <source>
        <strain evidence="1">HI-2016</strain>
    </source>
</reference>
<name>A0A8T2PUP8_9TELE</name>
<evidence type="ECO:0000313" key="1">
    <source>
        <dbReference type="EMBL" id="KAG9355202.1"/>
    </source>
</evidence>
<evidence type="ECO:0000313" key="2">
    <source>
        <dbReference type="Proteomes" id="UP000824540"/>
    </source>
</evidence>
<keyword evidence="2" id="KW-1185">Reference proteome</keyword>